<dbReference type="EMBL" id="ML014127">
    <property type="protein sequence ID" value="RKP03164.1"/>
    <property type="molecule type" value="Genomic_DNA"/>
</dbReference>
<organism evidence="1 2">
    <name type="scientific">Caulochytrium protostelioides</name>
    <dbReference type="NCBI Taxonomy" id="1555241"/>
    <lineage>
        <taxon>Eukaryota</taxon>
        <taxon>Fungi</taxon>
        <taxon>Fungi incertae sedis</taxon>
        <taxon>Chytridiomycota</taxon>
        <taxon>Chytridiomycota incertae sedis</taxon>
        <taxon>Chytridiomycetes</taxon>
        <taxon>Caulochytriales</taxon>
        <taxon>Caulochytriaceae</taxon>
        <taxon>Caulochytrium</taxon>
    </lineage>
</organism>
<protein>
    <submittedName>
        <fullName evidence="1">Uncharacterized protein</fullName>
    </submittedName>
</protein>
<accession>A0A4P9XCI5</accession>
<reference evidence="2" key="1">
    <citation type="journal article" date="2018" name="Nat. Microbiol.">
        <title>Leveraging single-cell genomics to expand the fungal tree of life.</title>
        <authorList>
            <person name="Ahrendt S.R."/>
            <person name="Quandt C.A."/>
            <person name="Ciobanu D."/>
            <person name="Clum A."/>
            <person name="Salamov A."/>
            <person name="Andreopoulos B."/>
            <person name="Cheng J.F."/>
            <person name="Woyke T."/>
            <person name="Pelin A."/>
            <person name="Henrissat B."/>
            <person name="Reynolds N.K."/>
            <person name="Benny G.L."/>
            <person name="Smith M.E."/>
            <person name="James T.Y."/>
            <person name="Grigoriev I.V."/>
        </authorList>
    </citation>
    <scope>NUCLEOTIDE SEQUENCE [LARGE SCALE GENOMIC DNA]</scope>
    <source>
        <strain evidence="2">ATCC 52028</strain>
    </source>
</reference>
<dbReference type="AlphaFoldDB" id="A0A4P9XCI5"/>
<evidence type="ECO:0000313" key="2">
    <source>
        <dbReference type="Proteomes" id="UP000274922"/>
    </source>
</evidence>
<name>A0A4P9XCI5_9FUNG</name>
<sequence length="291" mass="32277">MESMVCYGRGYVQPSFGYIDPSWRHEESEDEDDVEAMSATLDASDPHDAGWHDVQLLCGPHQDRWPPACDGSANALRSACVQHAHSTVFEDTLELLHTLHAEARVLRHPRPSTATPRPDGPALRDLYAKLNILIDDTYAYHARRIALTHAVPTGIAGPLAARASAQLHHAPLLLRHATDAPEAAGAAGAAGLPIALLPTPAELRRIPRSQWRTVLALRVQRARLAADERALMVARWQAFWDRVRPPRAHWYADASPAFGHEAWRTRILATHEGHQRLAEIVRHVLLHIAAM</sequence>
<evidence type="ECO:0000313" key="1">
    <source>
        <dbReference type="EMBL" id="RKP03164.1"/>
    </source>
</evidence>
<proteinExistence type="predicted"/>
<dbReference type="Proteomes" id="UP000274922">
    <property type="component" value="Unassembled WGS sequence"/>
</dbReference>
<gene>
    <name evidence="1" type="ORF">CXG81DRAFT_24165</name>
</gene>
<keyword evidence="2" id="KW-1185">Reference proteome</keyword>